<protein>
    <submittedName>
        <fullName evidence="1">Uncharacterized protein</fullName>
    </submittedName>
</protein>
<name>A0A9P4XS87_CRYP1</name>
<accession>A0A9P4XS87</accession>
<dbReference type="AlphaFoldDB" id="A0A9P4XS87"/>
<sequence length="262" mass="29401">MSCTGSSVSYSMTLYNQFGSLSETSNFRFVNAKLYKYEMCGVRFLNGFVFVFILSYDRRANLVPAQHKPKSSFDDGLEIAVYRVQQMPDYFNYSHLGRGFLDLVDVVLEGSFDFMTVHIKELELHVVKKKSSFPPQDVISPAKKLLVVGFTAASFFIIKFAPSSTQSGVQIWRDGYAVSNAEYLGSRFSCRSALENDAWSSAQKCRILSHQECLSTAPLLGVYTHSAHAAAHSFYTSAKVAPHDATRKTARRIREASREGYD</sequence>
<comment type="caution">
    <text evidence="1">The sequence shown here is derived from an EMBL/GenBank/DDBJ whole genome shotgun (WGS) entry which is preliminary data.</text>
</comment>
<dbReference type="EMBL" id="MU032354">
    <property type="protein sequence ID" value="KAF3760004.1"/>
    <property type="molecule type" value="Genomic_DNA"/>
</dbReference>
<evidence type="ECO:0000313" key="2">
    <source>
        <dbReference type="Proteomes" id="UP000803844"/>
    </source>
</evidence>
<organism evidence="1 2">
    <name type="scientific">Cryphonectria parasitica (strain ATCC 38755 / EP155)</name>
    <dbReference type="NCBI Taxonomy" id="660469"/>
    <lineage>
        <taxon>Eukaryota</taxon>
        <taxon>Fungi</taxon>
        <taxon>Dikarya</taxon>
        <taxon>Ascomycota</taxon>
        <taxon>Pezizomycotina</taxon>
        <taxon>Sordariomycetes</taxon>
        <taxon>Sordariomycetidae</taxon>
        <taxon>Diaporthales</taxon>
        <taxon>Cryphonectriaceae</taxon>
        <taxon>Cryphonectria-Endothia species complex</taxon>
        <taxon>Cryphonectria</taxon>
    </lineage>
</organism>
<gene>
    <name evidence="1" type="ORF">M406DRAFT_335215</name>
</gene>
<proteinExistence type="predicted"/>
<dbReference type="GeneID" id="63838139"/>
<evidence type="ECO:0000313" key="1">
    <source>
        <dbReference type="EMBL" id="KAF3760004.1"/>
    </source>
</evidence>
<reference evidence="1" key="1">
    <citation type="journal article" date="2020" name="Phytopathology">
        <title>Genome sequence of the chestnut blight fungus Cryphonectria parasitica EP155: A fundamental resource for an archetypical invasive plant pathogen.</title>
        <authorList>
            <person name="Crouch J.A."/>
            <person name="Dawe A."/>
            <person name="Aerts A."/>
            <person name="Barry K."/>
            <person name="Churchill A.C.L."/>
            <person name="Grimwood J."/>
            <person name="Hillman B."/>
            <person name="Milgroom M.G."/>
            <person name="Pangilinan J."/>
            <person name="Smith M."/>
            <person name="Salamov A."/>
            <person name="Schmutz J."/>
            <person name="Yadav J."/>
            <person name="Grigoriev I.V."/>
            <person name="Nuss D."/>
        </authorList>
    </citation>
    <scope>NUCLEOTIDE SEQUENCE</scope>
    <source>
        <strain evidence="1">EP155</strain>
    </source>
</reference>
<dbReference type="Proteomes" id="UP000803844">
    <property type="component" value="Unassembled WGS sequence"/>
</dbReference>
<keyword evidence="2" id="KW-1185">Reference proteome</keyword>
<dbReference type="RefSeq" id="XP_040770983.1">
    <property type="nucleotide sequence ID" value="XM_040921010.1"/>
</dbReference>